<name>A0A2G8LRM9_STIJA</name>
<keyword evidence="1" id="KW-0732">Signal</keyword>
<feature type="chain" id="PRO_5013694775" evidence="1">
    <location>
        <begin position="22"/>
        <end position="189"/>
    </location>
</feature>
<protein>
    <submittedName>
        <fullName evidence="3">Putative ladderlectin-like</fullName>
    </submittedName>
</protein>
<reference evidence="3 4" key="1">
    <citation type="journal article" date="2017" name="PLoS Biol.">
        <title>The sea cucumber genome provides insights into morphological evolution and visceral regeneration.</title>
        <authorList>
            <person name="Zhang X."/>
            <person name="Sun L."/>
            <person name="Yuan J."/>
            <person name="Sun Y."/>
            <person name="Gao Y."/>
            <person name="Zhang L."/>
            <person name="Li S."/>
            <person name="Dai H."/>
            <person name="Hamel J.F."/>
            <person name="Liu C."/>
            <person name="Yu Y."/>
            <person name="Liu S."/>
            <person name="Lin W."/>
            <person name="Guo K."/>
            <person name="Jin S."/>
            <person name="Xu P."/>
            <person name="Storey K.B."/>
            <person name="Huan P."/>
            <person name="Zhang T."/>
            <person name="Zhou Y."/>
            <person name="Zhang J."/>
            <person name="Lin C."/>
            <person name="Li X."/>
            <person name="Xing L."/>
            <person name="Huo D."/>
            <person name="Sun M."/>
            <person name="Wang L."/>
            <person name="Mercier A."/>
            <person name="Li F."/>
            <person name="Yang H."/>
            <person name="Xiang J."/>
        </authorList>
    </citation>
    <scope>NUCLEOTIDE SEQUENCE [LARGE SCALE GENOMIC DNA]</scope>
    <source>
        <strain evidence="3">Shaxun</strain>
        <tissue evidence="3">Muscle</tissue>
    </source>
</reference>
<evidence type="ECO:0000259" key="2">
    <source>
        <dbReference type="PROSITE" id="PS50041"/>
    </source>
</evidence>
<evidence type="ECO:0000313" key="3">
    <source>
        <dbReference type="EMBL" id="PIK62913.1"/>
    </source>
</evidence>
<evidence type="ECO:0000313" key="4">
    <source>
        <dbReference type="Proteomes" id="UP000230750"/>
    </source>
</evidence>
<dbReference type="InterPro" id="IPR001304">
    <property type="entry name" value="C-type_lectin-like"/>
</dbReference>
<proteinExistence type="predicted"/>
<accession>A0A2G8LRM9</accession>
<sequence>MAMFTLTRFLSFALAVSVSTGQRCPPPWKEYKRHCYFFFSTQLTFKAAETYCRNVSLSACRLSNLVSISDREEFVFVRDMVYNTIFQPLAFFMGAYTTKVCPEGTWSDGSNHPILIGGKETVVADGCIPCGFNETVDLSSACDIDKCMVANLNTWMNSLDDGFITYVAEHRCNELQLPFVCEGNDIYDE</sequence>
<feature type="domain" description="C-type lectin" evidence="2">
    <location>
        <begin position="31"/>
        <end position="169"/>
    </location>
</feature>
<organism evidence="3 4">
    <name type="scientific">Stichopus japonicus</name>
    <name type="common">Sea cucumber</name>
    <dbReference type="NCBI Taxonomy" id="307972"/>
    <lineage>
        <taxon>Eukaryota</taxon>
        <taxon>Metazoa</taxon>
        <taxon>Echinodermata</taxon>
        <taxon>Eleutherozoa</taxon>
        <taxon>Echinozoa</taxon>
        <taxon>Holothuroidea</taxon>
        <taxon>Aspidochirotacea</taxon>
        <taxon>Aspidochirotida</taxon>
        <taxon>Stichopodidae</taxon>
        <taxon>Apostichopus</taxon>
    </lineage>
</organism>
<gene>
    <name evidence="3" type="ORF">BSL78_00148</name>
</gene>
<dbReference type="PROSITE" id="PS50041">
    <property type="entry name" value="C_TYPE_LECTIN_2"/>
    <property type="match status" value="1"/>
</dbReference>
<dbReference type="EMBL" id="MRZV01000003">
    <property type="protein sequence ID" value="PIK62913.1"/>
    <property type="molecule type" value="Genomic_DNA"/>
</dbReference>
<keyword evidence="4" id="KW-1185">Reference proteome</keyword>
<dbReference type="AlphaFoldDB" id="A0A2G8LRM9"/>
<dbReference type="SMART" id="SM00034">
    <property type="entry name" value="CLECT"/>
    <property type="match status" value="1"/>
</dbReference>
<dbReference type="SUPFAM" id="SSF56436">
    <property type="entry name" value="C-type lectin-like"/>
    <property type="match status" value="1"/>
</dbReference>
<evidence type="ECO:0000256" key="1">
    <source>
        <dbReference type="SAM" id="SignalP"/>
    </source>
</evidence>
<dbReference type="Gene3D" id="3.10.100.10">
    <property type="entry name" value="Mannose-Binding Protein A, subunit A"/>
    <property type="match status" value="1"/>
</dbReference>
<dbReference type="OrthoDB" id="441660at2759"/>
<dbReference type="InterPro" id="IPR016186">
    <property type="entry name" value="C-type_lectin-like/link_sf"/>
</dbReference>
<comment type="caution">
    <text evidence="3">The sequence shown here is derived from an EMBL/GenBank/DDBJ whole genome shotgun (WGS) entry which is preliminary data.</text>
</comment>
<feature type="signal peptide" evidence="1">
    <location>
        <begin position="1"/>
        <end position="21"/>
    </location>
</feature>
<dbReference type="InterPro" id="IPR016187">
    <property type="entry name" value="CTDL_fold"/>
</dbReference>
<dbReference type="Proteomes" id="UP000230750">
    <property type="component" value="Unassembled WGS sequence"/>
</dbReference>